<evidence type="ECO:0000313" key="3">
    <source>
        <dbReference type="Proteomes" id="UP000245880"/>
    </source>
</evidence>
<dbReference type="RefSeq" id="WP_109673228.1">
    <property type="nucleotide sequence ID" value="NZ_QGDT01000002.1"/>
</dbReference>
<dbReference type="Proteomes" id="UP000245880">
    <property type="component" value="Unassembled WGS sequence"/>
</dbReference>
<keyword evidence="3" id="KW-1185">Reference proteome</keyword>
<keyword evidence="1" id="KW-0732">Signal</keyword>
<protein>
    <recommendedName>
        <fullName evidence="4">Secreted protein (Por secretion system target)</fullName>
    </recommendedName>
</protein>
<sequence>MKKLIFSLALLIGLSVSSFSFASEKNENAAAKVELATMGGLKFKLSLSSVSEKSSMAIKDNFGEVLYRTNLPKSDNYSKIFDFSTLNDGNYIFVINNGGEIVEKPITIETHTTRTATPAEL</sequence>
<evidence type="ECO:0008006" key="4">
    <source>
        <dbReference type="Google" id="ProtNLM"/>
    </source>
</evidence>
<evidence type="ECO:0000313" key="2">
    <source>
        <dbReference type="EMBL" id="PWJ59334.1"/>
    </source>
</evidence>
<accession>A0A316AQA7</accession>
<name>A0A316AQA7_9BACT</name>
<proteinExistence type="predicted"/>
<dbReference type="EMBL" id="QGDT01000002">
    <property type="protein sequence ID" value="PWJ59334.1"/>
    <property type="molecule type" value="Genomic_DNA"/>
</dbReference>
<gene>
    <name evidence="2" type="ORF">CLV98_102167</name>
</gene>
<feature type="signal peptide" evidence="1">
    <location>
        <begin position="1"/>
        <end position="22"/>
    </location>
</feature>
<feature type="chain" id="PRO_5016352289" description="Secreted protein (Por secretion system target)" evidence="1">
    <location>
        <begin position="23"/>
        <end position="121"/>
    </location>
</feature>
<dbReference type="OrthoDB" id="1122048at2"/>
<evidence type="ECO:0000256" key="1">
    <source>
        <dbReference type="SAM" id="SignalP"/>
    </source>
</evidence>
<dbReference type="AlphaFoldDB" id="A0A316AQA7"/>
<comment type="caution">
    <text evidence="2">The sequence shown here is derived from an EMBL/GenBank/DDBJ whole genome shotgun (WGS) entry which is preliminary data.</text>
</comment>
<organism evidence="2 3">
    <name type="scientific">Dyadobacter jejuensis</name>
    <dbReference type="NCBI Taxonomy" id="1082580"/>
    <lineage>
        <taxon>Bacteria</taxon>
        <taxon>Pseudomonadati</taxon>
        <taxon>Bacteroidota</taxon>
        <taxon>Cytophagia</taxon>
        <taxon>Cytophagales</taxon>
        <taxon>Spirosomataceae</taxon>
        <taxon>Dyadobacter</taxon>
    </lineage>
</organism>
<reference evidence="2 3" key="1">
    <citation type="submission" date="2018-03" db="EMBL/GenBank/DDBJ databases">
        <title>Genomic Encyclopedia of Archaeal and Bacterial Type Strains, Phase II (KMG-II): from individual species to whole genera.</title>
        <authorList>
            <person name="Goeker M."/>
        </authorList>
    </citation>
    <scope>NUCLEOTIDE SEQUENCE [LARGE SCALE GENOMIC DNA]</scope>
    <source>
        <strain evidence="2 3">DSM 100346</strain>
    </source>
</reference>